<dbReference type="InterPro" id="IPR002347">
    <property type="entry name" value="SDR_fam"/>
</dbReference>
<dbReference type="Proteomes" id="UP000736335">
    <property type="component" value="Unassembled WGS sequence"/>
</dbReference>
<keyword evidence="7" id="KW-1185">Reference proteome</keyword>
<keyword evidence="5" id="KW-0472">Membrane</keyword>
<feature type="transmembrane region" description="Helical" evidence="5">
    <location>
        <begin position="6"/>
        <end position="29"/>
    </location>
</feature>
<dbReference type="EMBL" id="WIUZ02000002">
    <property type="protein sequence ID" value="KAF9790434.1"/>
    <property type="molecule type" value="Genomic_DNA"/>
</dbReference>
<keyword evidence="3" id="KW-0521">NADP</keyword>
<dbReference type="AlphaFoldDB" id="A0A9P6HMF8"/>
<dbReference type="InterPro" id="IPR020904">
    <property type="entry name" value="Sc_DH/Rdtase_CS"/>
</dbReference>
<dbReference type="PANTHER" id="PTHR43899:SF13">
    <property type="entry name" value="RH59310P"/>
    <property type="match status" value="1"/>
</dbReference>
<gene>
    <name evidence="6" type="ORF">BJ322DRAFT_999852</name>
</gene>
<sequence>MSIIIYSIGLIASFAIAKSILDFLWFYFLRPTNHWQKFLQGPSPYAVVTGATDGIGKATAKELYDKGFNLILHGRSEKKLKDVVEKIQSVKSKSTGQIQDVKCFLEDGSEAGIDFEGIAKKFEGLNVTILVNNVGSFTIRPERFDEWTEEEHMKQIRLNSLFPMFLTRAFLSSLRTTACARPALVVFIGSFSDETPMAKIILYSATKHFVRRLALGLHADERFDTPDDKAVSFMYANLGPVSSQMVREPPSFVRPSSKLFAEKLVGTFGCGRQMVVPYVGHYLMRLTFTTLPEFLVAKMLSTSARGLIEEAIKKSKSQS</sequence>
<evidence type="ECO:0000256" key="5">
    <source>
        <dbReference type="SAM" id="Phobius"/>
    </source>
</evidence>
<organism evidence="6 7">
    <name type="scientific">Thelephora terrestris</name>
    <dbReference type="NCBI Taxonomy" id="56493"/>
    <lineage>
        <taxon>Eukaryota</taxon>
        <taxon>Fungi</taxon>
        <taxon>Dikarya</taxon>
        <taxon>Basidiomycota</taxon>
        <taxon>Agaricomycotina</taxon>
        <taxon>Agaricomycetes</taxon>
        <taxon>Thelephorales</taxon>
        <taxon>Thelephoraceae</taxon>
        <taxon>Thelephora</taxon>
    </lineage>
</organism>
<keyword evidence="5" id="KW-0812">Transmembrane</keyword>
<evidence type="ECO:0000313" key="7">
    <source>
        <dbReference type="Proteomes" id="UP000736335"/>
    </source>
</evidence>
<comment type="caution">
    <text evidence="6">The sequence shown here is derived from an EMBL/GenBank/DDBJ whole genome shotgun (WGS) entry which is preliminary data.</text>
</comment>
<dbReference type="OrthoDB" id="47007at2759"/>
<dbReference type="Gene3D" id="3.40.50.720">
    <property type="entry name" value="NAD(P)-binding Rossmann-like Domain"/>
    <property type="match status" value="1"/>
</dbReference>
<dbReference type="PANTHER" id="PTHR43899">
    <property type="entry name" value="RH59310P"/>
    <property type="match status" value="1"/>
</dbReference>
<protein>
    <submittedName>
        <fullName evidence="6">NAD(P)-binding protein</fullName>
    </submittedName>
</protein>
<dbReference type="GO" id="GO:0005783">
    <property type="term" value="C:endoplasmic reticulum"/>
    <property type="evidence" value="ECO:0007669"/>
    <property type="project" value="UniProtKB-SubCell"/>
</dbReference>
<dbReference type="GO" id="GO:0016491">
    <property type="term" value="F:oxidoreductase activity"/>
    <property type="evidence" value="ECO:0007669"/>
    <property type="project" value="UniProtKB-KW"/>
</dbReference>
<keyword evidence="5" id="KW-1133">Transmembrane helix</keyword>
<accession>A0A9P6HMF8</accession>
<proteinExistence type="inferred from homology"/>
<dbReference type="InterPro" id="IPR036291">
    <property type="entry name" value="NAD(P)-bd_dom_sf"/>
</dbReference>
<evidence type="ECO:0000313" key="6">
    <source>
        <dbReference type="EMBL" id="KAF9790434.1"/>
    </source>
</evidence>
<evidence type="ECO:0000256" key="2">
    <source>
        <dbReference type="ARBA" id="ARBA00006484"/>
    </source>
</evidence>
<comment type="subcellular location">
    <subcellularLocation>
        <location evidence="1">Endoplasmic reticulum</location>
    </subcellularLocation>
</comment>
<dbReference type="PRINTS" id="PR00081">
    <property type="entry name" value="GDHRDH"/>
</dbReference>
<dbReference type="Pfam" id="PF00106">
    <property type="entry name" value="adh_short"/>
    <property type="match status" value="1"/>
</dbReference>
<name>A0A9P6HMF8_9AGAM</name>
<reference evidence="6" key="2">
    <citation type="submission" date="2020-11" db="EMBL/GenBank/DDBJ databases">
        <authorList>
            <consortium name="DOE Joint Genome Institute"/>
            <person name="Kuo A."/>
            <person name="Miyauchi S."/>
            <person name="Kiss E."/>
            <person name="Drula E."/>
            <person name="Kohler A."/>
            <person name="Sanchez-Garcia M."/>
            <person name="Andreopoulos B."/>
            <person name="Barry K.W."/>
            <person name="Bonito G."/>
            <person name="Buee M."/>
            <person name="Carver A."/>
            <person name="Chen C."/>
            <person name="Cichocki N."/>
            <person name="Clum A."/>
            <person name="Culley D."/>
            <person name="Crous P.W."/>
            <person name="Fauchery L."/>
            <person name="Girlanda M."/>
            <person name="Hayes R."/>
            <person name="Keri Z."/>
            <person name="Labutti K."/>
            <person name="Lipzen A."/>
            <person name="Lombard V."/>
            <person name="Magnuson J."/>
            <person name="Maillard F."/>
            <person name="Morin E."/>
            <person name="Murat C."/>
            <person name="Nolan M."/>
            <person name="Ohm R."/>
            <person name="Pangilinan J."/>
            <person name="Pereira M."/>
            <person name="Perotto S."/>
            <person name="Peter M."/>
            <person name="Riley R."/>
            <person name="Sitrit Y."/>
            <person name="Stielow B."/>
            <person name="Szollosi G."/>
            <person name="Zifcakova L."/>
            <person name="Stursova M."/>
            <person name="Spatafora J.W."/>
            <person name="Tedersoo L."/>
            <person name="Vaario L.-M."/>
            <person name="Yamada A."/>
            <person name="Yan M."/>
            <person name="Wang P."/>
            <person name="Xu J."/>
            <person name="Bruns T."/>
            <person name="Baldrian P."/>
            <person name="Vilgalys R."/>
            <person name="Henrissat B."/>
            <person name="Grigoriev I.V."/>
            <person name="Hibbett D."/>
            <person name="Nagy L.G."/>
            <person name="Martin F.M."/>
        </authorList>
    </citation>
    <scope>NUCLEOTIDE SEQUENCE</scope>
    <source>
        <strain evidence="6">UH-Tt-Lm1</strain>
    </source>
</reference>
<dbReference type="PROSITE" id="PS00061">
    <property type="entry name" value="ADH_SHORT"/>
    <property type="match status" value="1"/>
</dbReference>
<keyword evidence="4" id="KW-0560">Oxidoreductase</keyword>
<reference evidence="6" key="1">
    <citation type="journal article" date="2020" name="Nat. Commun.">
        <title>Large-scale genome sequencing of mycorrhizal fungi provides insights into the early evolution of symbiotic traits.</title>
        <authorList>
            <person name="Miyauchi S."/>
            <person name="Kiss E."/>
            <person name="Kuo A."/>
            <person name="Drula E."/>
            <person name="Kohler A."/>
            <person name="Sanchez-Garcia M."/>
            <person name="Morin E."/>
            <person name="Andreopoulos B."/>
            <person name="Barry K.W."/>
            <person name="Bonito G."/>
            <person name="Buee M."/>
            <person name="Carver A."/>
            <person name="Chen C."/>
            <person name="Cichocki N."/>
            <person name="Clum A."/>
            <person name="Culley D."/>
            <person name="Crous P.W."/>
            <person name="Fauchery L."/>
            <person name="Girlanda M."/>
            <person name="Hayes R.D."/>
            <person name="Keri Z."/>
            <person name="LaButti K."/>
            <person name="Lipzen A."/>
            <person name="Lombard V."/>
            <person name="Magnuson J."/>
            <person name="Maillard F."/>
            <person name="Murat C."/>
            <person name="Nolan M."/>
            <person name="Ohm R.A."/>
            <person name="Pangilinan J."/>
            <person name="Pereira M.F."/>
            <person name="Perotto S."/>
            <person name="Peter M."/>
            <person name="Pfister S."/>
            <person name="Riley R."/>
            <person name="Sitrit Y."/>
            <person name="Stielow J.B."/>
            <person name="Szollosi G."/>
            <person name="Zifcakova L."/>
            <person name="Stursova M."/>
            <person name="Spatafora J.W."/>
            <person name="Tedersoo L."/>
            <person name="Vaario L.M."/>
            <person name="Yamada A."/>
            <person name="Yan M."/>
            <person name="Wang P."/>
            <person name="Xu J."/>
            <person name="Bruns T."/>
            <person name="Baldrian P."/>
            <person name="Vilgalys R."/>
            <person name="Dunand C."/>
            <person name="Henrissat B."/>
            <person name="Grigoriev I.V."/>
            <person name="Hibbett D."/>
            <person name="Nagy L.G."/>
            <person name="Martin F.M."/>
        </authorList>
    </citation>
    <scope>NUCLEOTIDE SEQUENCE</scope>
    <source>
        <strain evidence="6">UH-Tt-Lm1</strain>
    </source>
</reference>
<dbReference type="InterPro" id="IPR051019">
    <property type="entry name" value="VLCFA-Steroid_DH"/>
</dbReference>
<evidence type="ECO:0000256" key="1">
    <source>
        <dbReference type="ARBA" id="ARBA00004240"/>
    </source>
</evidence>
<evidence type="ECO:0000256" key="4">
    <source>
        <dbReference type="ARBA" id="ARBA00023002"/>
    </source>
</evidence>
<dbReference type="SUPFAM" id="SSF51735">
    <property type="entry name" value="NAD(P)-binding Rossmann-fold domains"/>
    <property type="match status" value="1"/>
</dbReference>
<comment type="similarity">
    <text evidence="2">Belongs to the short-chain dehydrogenases/reductases (SDR) family.</text>
</comment>
<evidence type="ECO:0000256" key="3">
    <source>
        <dbReference type="ARBA" id="ARBA00022857"/>
    </source>
</evidence>